<dbReference type="EMBL" id="CAJHIO010000013">
    <property type="protein sequence ID" value="CAD6492528.1"/>
    <property type="molecule type" value="Genomic_DNA"/>
</dbReference>
<dbReference type="AlphaFoldDB" id="A0A811T9P3"/>
<protein>
    <submittedName>
        <fullName evidence="2">Uncharacterized protein</fullName>
    </submittedName>
</protein>
<accession>A0A811T9P3</accession>
<evidence type="ECO:0000256" key="1">
    <source>
        <dbReference type="SAM" id="MobiDB-lite"/>
    </source>
</evidence>
<organism evidence="2 3">
    <name type="scientific">Candidatus Argoarchaeum ethanivorans</name>
    <dbReference type="NCBI Taxonomy" id="2608793"/>
    <lineage>
        <taxon>Archaea</taxon>
        <taxon>Methanobacteriati</taxon>
        <taxon>Methanobacteriota</taxon>
        <taxon>Stenosarchaea group</taxon>
        <taxon>Methanomicrobia</taxon>
        <taxon>Methanosarcinales</taxon>
        <taxon>Methanosarcinales incertae sedis</taxon>
        <taxon>GOM Arc I cluster</taxon>
        <taxon>Candidatus Argoarchaeum</taxon>
    </lineage>
</organism>
<evidence type="ECO:0000313" key="3">
    <source>
        <dbReference type="Proteomes" id="UP000610373"/>
    </source>
</evidence>
<evidence type="ECO:0000313" key="2">
    <source>
        <dbReference type="EMBL" id="CAD6492528.1"/>
    </source>
</evidence>
<comment type="caution">
    <text evidence="2">The sequence shown here is derived from an EMBL/GenBank/DDBJ whole genome shotgun (WGS) entry which is preliminary data.</text>
</comment>
<feature type="region of interest" description="Disordered" evidence="1">
    <location>
        <begin position="1"/>
        <end position="22"/>
    </location>
</feature>
<dbReference type="Proteomes" id="UP000610373">
    <property type="component" value="Unassembled WGS sequence"/>
</dbReference>
<sequence>MVMFAKVNLTGQHGKSESRLPSLWPKGMESDYNGCTHIIQIMDWLFLGLQIVSKASTSIYAVGLSDEIIS</sequence>
<proteinExistence type="predicted"/>
<reference evidence="2" key="1">
    <citation type="submission" date="2020-10" db="EMBL/GenBank/DDBJ databases">
        <authorList>
            <person name="Hahn C.J."/>
            <person name="Laso-Perez R."/>
            <person name="Vulcano F."/>
            <person name="Vaziourakis K.-M."/>
            <person name="Stokke R."/>
            <person name="Steen I.H."/>
            <person name="Teske A."/>
            <person name="Boetius A."/>
            <person name="Liebeke M."/>
            <person name="Amann R."/>
            <person name="Knittel K."/>
        </authorList>
    </citation>
    <scope>NUCLEOTIDE SEQUENCE</scope>
    <source>
        <strain evidence="2">Gfbio:e3339647-f889-4370-9287-4fb5cb688e4c:AG392O15_GoMArc1</strain>
    </source>
</reference>
<gene>
    <name evidence="2" type="ORF">CHKLHMKO_00294</name>
</gene>
<name>A0A811T9P3_9EURY</name>